<evidence type="ECO:0000256" key="12">
    <source>
        <dbReference type="SAM" id="MobiDB-lite"/>
    </source>
</evidence>
<dbReference type="InterPro" id="IPR012910">
    <property type="entry name" value="Plug_dom"/>
</dbReference>
<dbReference type="GO" id="GO:0038023">
    <property type="term" value="F:signaling receptor activity"/>
    <property type="evidence" value="ECO:0007669"/>
    <property type="project" value="InterPro"/>
</dbReference>
<dbReference type="HOGENOM" id="CLU_008287_9_2_4"/>
<dbReference type="Pfam" id="PF00593">
    <property type="entry name" value="TonB_dep_Rec_b-barrel"/>
    <property type="match status" value="1"/>
</dbReference>
<dbReference type="EMBL" id="CP000086">
    <property type="protein sequence ID" value="ABC38482.1"/>
    <property type="molecule type" value="Genomic_DNA"/>
</dbReference>
<dbReference type="SUPFAM" id="SSF56935">
    <property type="entry name" value="Porins"/>
    <property type="match status" value="1"/>
</dbReference>
<dbReference type="InterPro" id="IPR010105">
    <property type="entry name" value="TonB_sidphr_rcpt"/>
</dbReference>
<dbReference type="InterPro" id="IPR039426">
    <property type="entry name" value="TonB-dep_rcpt-like"/>
</dbReference>
<evidence type="ECO:0000256" key="5">
    <source>
        <dbReference type="ARBA" id="ARBA00022692"/>
    </source>
</evidence>
<evidence type="ECO:0000256" key="7">
    <source>
        <dbReference type="ARBA" id="ARBA00023136"/>
    </source>
</evidence>
<evidence type="ECO:0000256" key="2">
    <source>
        <dbReference type="ARBA" id="ARBA00009810"/>
    </source>
</evidence>
<dbReference type="AlphaFoldDB" id="Q2SYP1"/>
<dbReference type="InterPro" id="IPR000531">
    <property type="entry name" value="Beta-barrel_TonB"/>
</dbReference>
<dbReference type="Proteomes" id="UP000001930">
    <property type="component" value="Chromosome I"/>
</dbReference>
<evidence type="ECO:0000256" key="1">
    <source>
        <dbReference type="ARBA" id="ARBA00004571"/>
    </source>
</evidence>
<proteinExistence type="inferred from homology"/>
<keyword evidence="8 15" id="KW-0675">Receptor</keyword>
<evidence type="ECO:0000256" key="10">
    <source>
        <dbReference type="PROSITE-ProRule" id="PRU01360"/>
    </source>
</evidence>
<dbReference type="PANTHER" id="PTHR32552:SF84">
    <property type="entry name" value="TONB-DEPENDENT RECEPTOR-RELATED"/>
    <property type="match status" value="1"/>
</dbReference>
<protein>
    <submittedName>
        <fullName evidence="15">TonB-dependent siderophore receptor family protein</fullName>
    </submittedName>
</protein>
<dbReference type="GO" id="GO:0015891">
    <property type="term" value="P:siderophore transport"/>
    <property type="evidence" value="ECO:0007669"/>
    <property type="project" value="InterPro"/>
</dbReference>
<evidence type="ECO:0000256" key="6">
    <source>
        <dbReference type="ARBA" id="ARBA00023077"/>
    </source>
</evidence>
<keyword evidence="7 10" id="KW-0472">Membrane</keyword>
<feature type="domain" description="TonB-dependent receptor-like beta-barrel" evidence="13">
    <location>
        <begin position="357"/>
        <end position="790"/>
    </location>
</feature>
<evidence type="ECO:0000256" key="8">
    <source>
        <dbReference type="ARBA" id="ARBA00023170"/>
    </source>
</evidence>
<name>Q2SYP1_BURTA</name>
<comment type="similarity">
    <text evidence="2 10 11">Belongs to the TonB-dependent receptor family.</text>
</comment>
<dbReference type="PANTHER" id="PTHR32552">
    <property type="entry name" value="FERRICHROME IRON RECEPTOR-RELATED"/>
    <property type="match status" value="1"/>
</dbReference>
<evidence type="ECO:0000313" key="16">
    <source>
        <dbReference type="Proteomes" id="UP000001930"/>
    </source>
</evidence>
<reference evidence="15 16" key="1">
    <citation type="journal article" date="2005" name="BMC Genomics">
        <title>Bacterial genome adaptation to niches: divergence of the potential virulence genes in three Burkholderia species of different survival strategies.</title>
        <authorList>
            <person name="Kim H.S."/>
            <person name="Schell M.A."/>
            <person name="Yu Y."/>
            <person name="Ulrich R.L."/>
            <person name="Sarria S.H."/>
            <person name="Nierman W.C."/>
            <person name="DeShazer D."/>
        </authorList>
    </citation>
    <scope>NUCLEOTIDE SEQUENCE [LARGE SCALE GENOMIC DNA]</scope>
    <source>
        <strain evidence="16">ATCC 700388 / DSM 13276 / CCUG 48851 / CIP 106301 / E264</strain>
    </source>
</reference>
<dbReference type="InterPro" id="IPR037066">
    <property type="entry name" value="Plug_dom_sf"/>
</dbReference>
<keyword evidence="4 10" id="KW-1134">Transmembrane beta strand</keyword>
<dbReference type="KEGG" id="bte:BTH_I1412"/>
<evidence type="ECO:0000259" key="13">
    <source>
        <dbReference type="Pfam" id="PF00593"/>
    </source>
</evidence>
<evidence type="ECO:0000256" key="4">
    <source>
        <dbReference type="ARBA" id="ARBA00022452"/>
    </source>
</evidence>
<dbReference type="PROSITE" id="PS52016">
    <property type="entry name" value="TONB_DEPENDENT_REC_3"/>
    <property type="match status" value="1"/>
</dbReference>
<keyword evidence="6 11" id="KW-0798">TonB box</keyword>
<evidence type="ECO:0000256" key="9">
    <source>
        <dbReference type="ARBA" id="ARBA00023237"/>
    </source>
</evidence>
<dbReference type="Pfam" id="PF07715">
    <property type="entry name" value="Plug"/>
    <property type="match status" value="1"/>
</dbReference>
<comment type="subcellular location">
    <subcellularLocation>
        <location evidence="1 10">Cell outer membrane</location>
        <topology evidence="1 10">Multi-pass membrane protein</topology>
    </subcellularLocation>
</comment>
<dbReference type="InterPro" id="IPR036942">
    <property type="entry name" value="Beta-barrel_TonB_sf"/>
</dbReference>
<keyword evidence="16" id="KW-1185">Reference proteome</keyword>
<dbReference type="Gene3D" id="2.170.130.10">
    <property type="entry name" value="TonB-dependent receptor, plug domain"/>
    <property type="match status" value="1"/>
</dbReference>
<dbReference type="Gene3D" id="2.40.170.20">
    <property type="entry name" value="TonB-dependent receptor, beta-barrel domain"/>
    <property type="match status" value="1"/>
</dbReference>
<dbReference type="CDD" id="cd01347">
    <property type="entry name" value="ligand_gated_channel"/>
    <property type="match status" value="1"/>
</dbReference>
<accession>Q2SYP1</accession>
<dbReference type="GO" id="GO:0015344">
    <property type="term" value="F:siderophore uptake transmembrane transporter activity"/>
    <property type="evidence" value="ECO:0007669"/>
    <property type="project" value="TreeGrafter"/>
</dbReference>
<gene>
    <name evidence="15" type="ordered locus">BTH_I1412</name>
</gene>
<keyword evidence="9 10" id="KW-0998">Cell outer membrane</keyword>
<feature type="region of interest" description="Disordered" evidence="12">
    <location>
        <begin position="1"/>
        <end position="79"/>
    </location>
</feature>
<organism evidence="15 16">
    <name type="scientific">Burkholderia thailandensis (strain ATCC 700388 / DSM 13276 / CCUG 48851 / CIP 106301 / E264)</name>
    <dbReference type="NCBI Taxonomy" id="271848"/>
    <lineage>
        <taxon>Bacteria</taxon>
        <taxon>Pseudomonadati</taxon>
        <taxon>Pseudomonadota</taxon>
        <taxon>Betaproteobacteria</taxon>
        <taxon>Burkholderiales</taxon>
        <taxon>Burkholderiaceae</taxon>
        <taxon>Burkholderia</taxon>
        <taxon>pseudomallei group</taxon>
    </lineage>
</organism>
<feature type="domain" description="TonB-dependent receptor plug" evidence="14">
    <location>
        <begin position="179"/>
        <end position="281"/>
    </location>
</feature>
<keyword evidence="5 10" id="KW-0812">Transmembrane</keyword>
<evidence type="ECO:0000259" key="14">
    <source>
        <dbReference type="Pfam" id="PF07715"/>
    </source>
</evidence>
<dbReference type="NCBIfam" id="TIGR01783">
    <property type="entry name" value="TonB-siderophor"/>
    <property type="match status" value="1"/>
</dbReference>
<evidence type="ECO:0000256" key="3">
    <source>
        <dbReference type="ARBA" id="ARBA00022448"/>
    </source>
</evidence>
<sequence>MQAGPGSSHADDRRSAARAMPSRLRESTSSEQSEAGGKRSGPRGADDSGACGVRSGGGGGRGNPSMSRAQHAPSRRRAFERSFAAAAARAAHGAPAAHGPHACLAAASRRSTAVERCVTALACAVTASGALAADADPAESARDPHRELPTVRVTSDAAHASPLSTPLTAGSRLKLASLDMPASVEAITSGQMAARGDRTIVDAVTRATGFSTAAAPGNGGTALSVRGFAGQESVTTLVDGVRLYPGAGTVTFPFSTWSAERIEVLRGPASVLHGEGAIGGVVDVVTRRPRRERSTTLQASIGTQGEKRVALDTTGALGPRLSYRFHLSDERTRGFVERGDAHATAVGGALKLDVDSRLSITLDYDYGRQKPATYFGVPAANGVLDRALRERNYNVGDATIAYHDTWTRLAATYRAGNGVTLDAQLYYLATRRHWRNAESYALDAAARTVARSDYLEIFHRERQFGERFTARIDSRVFGRANRLVVGAEFNQIAFDGANNAPYRGESTVAAAGFDPGAFASPDPTLPRFRTRTHQAAAFIENRLEVLPRLAWVSGLRYDHLSFHRDDLVAGGAFDKTFAHTGWRSGLVYEIAPGLTAYAQYTTGAEGVGSLVTLPASQANYTLATGRQWEAGVKHEIDDARAYWTLAVYDIVKRGLVSVDPLNPARAQQIGRQSSRGVELAGGVRLPGGVTIDANAALLRARYDAFGQRVGDTVVQRAGNVPHDIARQTANLWIGWAFAPGWRANAGLRYVGRRYGDDANRVPVPSYTVFDASLAWQATRDVGLALYARNLANRTYAASTSNGGAQWLLGPSRSAELVATLRF</sequence>
<dbReference type="GO" id="GO:0009279">
    <property type="term" value="C:cell outer membrane"/>
    <property type="evidence" value="ECO:0007669"/>
    <property type="project" value="UniProtKB-SubCell"/>
</dbReference>
<evidence type="ECO:0000313" key="15">
    <source>
        <dbReference type="EMBL" id="ABC38482.1"/>
    </source>
</evidence>
<evidence type="ECO:0000256" key="11">
    <source>
        <dbReference type="RuleBase" id="RU003357"/>
    </source>
</evidence>
<keyword evidence="3 10" id="KW-0813">Transport</keyword>